<comment type="caution">
    <text evidence="2">The sequence shown here is derived from an EMBL/GenBank/DDBJ whole genome shotgun (WGS) entry which is preliminary data.</text>
</comment>
<reference evidence="2" key="2">
    <citation type="submission" date="2021-02" db="EMBL/GenBank/DDBJ databases">
        <authorList>
            <person name="Kimball J.A."/>
            <person name="Haas M.W."/>
            <person name="Macchietto M."/>
            <person name="Kono T."/>
            <person name="Duquette J."/>
            <person name="Shao M."/>
        </authorList>
    </citation>
    <scope>NUCLEOTIDE SEQUENCE</scope>
    <source>
        <tissue evidence="2">Fresh leaf tissue</tissue>
    </source>
</reference>
<keyword evidence="1" id="KW-0472">Membrane</keyword>
<dbReference type="Proteomes" id="UP000729402">
    <property type="component" value="Unassembled WGS sequence"/>
</dbReference>
<name>A0A8J6BK17_ZIZPA</name>
<feature type="transmembrane region" description="Helical" evidence="1">
    <location>
        <begin position="87"/>
        <end position="112"/>
    </location>
</feature>
<protein>
    <submittedName>
        <fullName evidence="2">Uncharacterized protein</fullName>
    </submittedName>
</protein>
<keyword evidence="1" id="KW-0812">Transmembrane</keyword>
<evidence type="ECO:0000313" key="3">
    <source>
        <dbReference type="Proteomes" id="UP000729402"/>
    </source>
</evidence>
<sequence>MVEVGSAMANTVMVDDVLKLKNLKPMGRLQNLFFRPHCILQNLFFVGLYHNNKRQVQQIFHVRELELELLENYYMQSAAPMLMSEHIIFFINSIFSALFFFIFVSVVFYILLFKSLDIKMIYCHCWRTYFHPRCKKEPKCYPSKMSTSVKAPLEKALLQGRKPKGLTRLRLRRIPQRVPTQRVPSRQIKYLLI</sequence>
<organism evidence="2 3">
    <name type="scientific">Zizania palustris</name>
    <name type="common">Northern wild rice</name>
    <dbReference type="NCBI Taxonomy" id="103762"/>
    <lineage>
        <taxon>Eukaryota</taxon>
        <taxon>Viridiplantae</taxon>
        <taxon>Streptophyta</taxon>
        <taxon>Embryophyta</taxon>
        <taxon>Tracheophyta</taxon>
        <taxon>Spermatophyta</taxon>
        <taxon>Magnoliopsida</taxon>
        <taxon>Liliopsida</taxon>
        <taxon>Poales</taxon>
        <taxon>Poaceae</taxon>
        <taxon>BOP clade</taxon>
        <taxon>Oryzoideae</taxon>
        <taxon>Oryzeae</taxon>
        <taxon>Zizaniinae</taxon>
        <taxon>Zizania</taxon>
    </lineage>
</organism>
<evidence type="ECO:0000313" key="2">
    <source>
        <dbReference type="EMBL" id="KAG8088679.1"/>
    </source>
</evidence>
<reference evidence="2" key="1">
    <citation type="journal article" date="2021" name="bioRxiv">
        <title>Whole Genome Assembly and Annotation of Northern Wild Rice, Zizania palustris L., Supports a Whole Genome Duplication in the Zizania Genus.</title>
        <authorList>
            <person name="Haas M."/>
            <person name="Kono T."/>
            <person name="Macchietto M."/>
            <person name="Millas R."/>
            <person name="McGilp L."/>
            <person name="Shao M."/>
            <person name="Duquette J."/>
            <person name="Hirsch C.N."/>
            <person name="Kimball J."/>
        </authorList>
    </citation>
    <scope>NUCLEOTIDE SEQUENCE</scope>
    <source>
        <tissue evidence="2">Fresh leaf tissue</tissue>
    </source>
</reference>
<proteinExistence type="predicted"/>
<dbReference type="EMBL" id="JAAALK010000082">
    <property type="protein sequence ID" value="KAG8088679.1"/>
    <property type="molecule type" value="Genomic_DNA"/>
</dbReference>
<evidence type="ECO:0000256" key="1">
    <source>
        <dbReference type="SAM" id="Phobius"/>
    </source>
</evidence>
<keyword evidence="1" id="KW-1133">Transmembrane helix</keyword>
<accession>A0A8J6BK17</accession>
<dbReference type="AlphaFoldDB" id="A0A8J6BK17"/>
<keyword evidence="3" id="KW-1185">Reference proteome</keyword>
<gene>
    <name evidence="2" type="ORF">GUJ93_ZPchr0010g9114</name>
</gene>